<sequence length="955" mass="109946">MPKNQHFISHIRITISTLFILCSTLLSDKLSAQVYSSDQNPPSLRWRQINTPNFQVIFPSALSEEAQKITAVLETIIEKERQSIRVRPKKISIILQNQGVTSNGFVELAPRRSEFYTTPSQSFDFQSWLNSLAIHEMRHVIQFDKLTGKLNAPFFEQLALAIFGITLPPWFFEGDAVVTETALTDAGRGRIPEWSIALRANTLSGRNFSYSKNFLGSVKDFSPGYYQLGFFMTSKLRKDYGEDIMEQLFSRMVKQPFRPYNLSRSMKNLTGMNTRQLHDSTISELRRLWQAQADRSNTRDYPSINRRRDSVPENYLMPQTLPGGEILALKQSKASTPRIVRINASGKEKKVLEIGHQELPWFGYGGGKIVWDEHRFDGRFHQRSFNVINVYDTLSKKARQITKKTRLFAPSLSPDGSRIIAVSVSYTNEISLTEIDAASGKELRRFRSPKNDMLQMPSYSPDAKKAVVVAVSDSGKTLLELDLDLAEFAPLLPYQKQEILRPVYAEGSIFFKAHYNGTDNIYRLQLADRKIFQVSSAKLGAFNPFYDTISKKMTFNTYTPFGYDIATLNANSLENTPLEEVKNHFVDYGNAAYQQEGSSNILYDVIHKSYPSTKYNEWNNLFNFHSLIPIVEDNPYFDNSNIGLEIQSDNLLNTMSFYTGYQYNNALRKSEYNAGFAYKRFFPILNVNYLNRPRLIYRRATSNNVTTYTPVTWRENEIKAELSVPLTFNRFNHTYGLTFKTGTSLTNRYDIENRMPSLVTRLDFPMHYQLSASHNSRRSARDLVPRWGQNITLTYRHFPFEPRVEGQLFVFRSTLYFPGLMRNHSFAASFNFQEGDGNYQNAVDVPRVAGYSFLTPIGNTYNTLFFNYRFPLFYPDLEMGPLAYIKRIKVGLFADFENVGHNNRFSPRSFGAELRGDMNLLRFYLPNFDIGGKVVFLNDRPGRKPIFETIATYSF</sequence>
<evidence type="ECO:0000313" key="2">
    <source>
        <dbReference type="Proteomes" id="UP000238034"/>
    </source>
</evidence>
<protein>
    <recommendedName>
        <fullName evidence="3">WD40 repeat protein</fullName>
    </recommendedName>
</protein>
<dbReference type="SUPFAM" id="SSF82171">
    <property type="entry name" value="DPP6 N-terminal domain-like"/>
    <property type="match status" value="1"/>
</dbReference>
<dbReference type="PANTHER" id="PTHR36842">
    <property type="entry name" value="PROTEIN TOLB HOMOLOG"/>
    <property type="match status" value="1"/>
</dbReference>
<dbReference type="PANTHER" id="PTHR36842:SF1">
    <property type="entry name" value="PROTEIN TOLB"/>
    <property type="match status" value="1"/>
</dbReference>
<reference evidence="1 2" key="1">
    <citation type="submission" date="2018-03" db="EMBL/GenBank/DDBJ databases">
        <title>Genomic Encyclopedia of Type Strains, Phase III (KMG-III): the genomes of soil and plant-associated and newly described type strains.</title>
        <authorList>
            <person name="Whitman W."/>
        </authorList>
    </citation>
    <scope>NUCLEOTIDE SEQUENCE [LARGE SCALE GENOMIC DNA]</scope>
    <source>
        <strain evidence="1 2">CGMCC 1.9313</strain>
    </source>
</reference>
<evidence type="ECO:0000313" key="1">
    <source>
        <dbReference type="EMBL" id="PRY55459.1"/>
    </source>
</evidence>
<dbReference type="Proteomes" id="UP000238034">
    <property type="component" value="Unassembled WGS sequence"/>
</dbReference>
<gene>
    <name evidence="1" type="ORF">B0I27_101430</name>
</gene>
<dbReference type="OrthoDB" id="9799878at2"/>
<dbReference type="EMBL" id="PVTH01000001">
    <property type="protein sequence ID" value="PRY55459.1"/>
    <property type="molecule type" value="Genomic_DNA"/>
</dbReference>
<evidence type="ECO:0008006" key="3">
    <source>
        <dbReference type="Google" id="ProtNLM"/>
    </source>
</evidence>
<dbReference type="Gene3D" id="2.120.10.30">
    <property type="entry name" value="TolB, C-terminal domain"/>
    <property type="match status" value="1"/>
</dbReference>
<name>A0A2T0UC16_9SPHI</name>
<keyword evidence="2" id="KW-1185">Reference proteome</keyword>
<proteinExistence type="predicted"/>
<comment type="caution">
    <text evidence="1">The sequence shown here is derived from an EMBL/GenBank/DDBJ whole genome shotgun (WGS) entry which is preliminary data.</text>
</comment>
<organism evidence="1 2">
    <name type="scientific">Arcticibacter pallidicorallinus</name>
    <dbReference type="NCBI Taxonomy" id="1259464"/>
    <lineage>
        <taxon>Bacteria</taxon>
        <taxon>Pseudomonadati</taxon>
        <taxon>Bacteroidota</taxon>
        <taxon>Sphingobacteriia</taxon>
        <taxon>Sphingobacteriales</taxon>
        <taxon>Sphingobacteriaceae</taxon>
        <taxon>Arcticibacter</taxon>
    </lineage>
</organism>
<dbReference type="AlphaFoldDB" id="A0A2T0UC16"/>
<dbReference type="InterPro" id="IPR011042">
    <property type="entry name" value="6-blade_b-propeller_TolB-like"/>
</dbReference>
<accession>A0A2T0UC16</accession>